<dbReference type="Gene3D" id="2.40.160.10">
    <property type="entry name" value="Porin"/>
    <property type="match status" value="1"/>
</dbReference>
<name>Q472Y6_CUPPJ</name>
<keyword evidence="4" id="KW-1134">Transmembrane beta strand</keyword>
<keyword evidence="7" id="KW-0406">Ion transport</keyword>
<dbReference type="PRINTS" id="PR00184">
    <property type="entry name" value="NEISSPPORIN"/>
</dbReference>
<dbReference type="KEGG" id="reu:Reut_A1174"/>
<comment type="subunit">
    <text evidence="2">Homotrimer.</text>
</comment>
<dbReference type="OrthoDB" id="8712661at2"/>
<evidence type="ECO:0000256" key="7">
    <source>
        <dbReference type="ARBA" id="ARBA00023065"/>
    </source>
</evidence>
<dbReference type="Pfam" id="PF13609">
    <property type="entry name" value="Porin_4"/>
    <property type="match status" value="1"/>
</dbReference>
<evidence type="ECO:0000256" key="6">
    <source>
        <dbReference type="ARBA" id="ARBA00022729"/>
    </source>
</evidence>
<dbReference type="InterPro" id="IPR002299">
    <property type="entry name" value="Porin_Neis"/>
</dbReference>
<sequence length="363" mass="37893">MFLGYRNKWLCARAAAVAIMLLVAAVAHAQGSITLYGRVAGGVDYMNKIATGNGQTADLLRYGSNQWGVSLWGLRAKEDLGDGLSAVMNLESAFSSGDGQGAGVGLFSRYAVVGLSSSTYGTLWLGRAMGLPDSEGWTVDPMGMQAISIGTLQNGRSWGSRGNAITYASPDWGGLSFRAQAGLNGVAGNFNAGRQLAGSLSYDNGPILIKAIYEEIRDAKGEFTNLYTASRLYEAGAAYVVGGLKLFGGYSLTRSGGATVADADNPMAANKQQQFWLGANYQVSPALTLIGGAYRAIRNNSAGNGTLLALGANYFFSKRTLLYGTVGTVMNGGNAAFSVEAGSNRPLAGASQQGVYTGIVHRF</sequence>
<evidence type="ECO:0000256" key="1">
    <source>
        <dbReference type="ARBA" id="ARBA00004571"/>
    </source>
</evidence>
<dbReference type="PANTHER" id="PTHR34501:SF9">
    <property type="entry name" value="MAJOR OUTER MEMBRANE PROTEIN P.IA"/>
    <property type="match status" value="1"/>
</dbReference>
<dbReference type="HOGENOM" id="CLU_038238_2_2_4"/>
<evidence type="ECO:0000256" key="8">
    <source>
        <dbReference type="ARBA" id="ARBA00023114"/>
    </source>
</evidence>
<protein>
    <submittedName>
        <fullName evidence="13">Porin, Gram-negative type</fullName>
    </submittedName>
</protein>
<keyword evidence="10" id="KW-0998">Cell outer membrane</keyword>
<dbReference type="InterPro" id="IPR001702">
    <property type="entry name" value="Porin_Gram-ve"/>
</dbReference>
<evidence type="ECO:0000256" key="11">
    <source>
        <dbReference type="SAM" id="SignalP"/>
    </source>
</evidence>
<dbReference type="InterPro" id="IPR023614">
    <property type="entry name" value="Porin_dom_sf"/>
</dbReference>
<evidence type="ECO:0000256" key="5">
    <source>
        <dbReference type="ARBA" id="ARBA00022692"/>
    </source>
</evidence>
<dbReference type="GO" id="GO:0009279">
    <property type="term" value="C:cell outer membrane"/>
    <property type="evidence" value="ECO:0007669"/>
    <property type="project" value="UniProtKB-SubCell"/>
</dbReference>
<evidence type="ECO:0000256" key="3">
    <source>
        <dbReference type="ARBA" id="ARBA00022448"/>
    </source>
</evidence>
<dbReference type="AlphaFoldDB" id="Q472Y6"/>
<dbReference type="GO" id="GO:0046930">
    <property type="term" value="C:pore complex"/>
    <property type="evidence" value="ECO:0007669"/>
    <property type="project" value="UniProtKB-KW"/>
</dbReference>
<dbReference type="InterPro" id="IPR050298">
    <property type="entry name" value="Gram-neg_bact_OMP"/>
</dbReference>
<dbReference type="SUPFAM" id="SSF56935">
    <property type="entry name" value="Porins"/>
    <property type="match status" value="1"/>
</dbReference>
<dbReference type="GO" id="GO:0015288">
    <property type="term" value="F:porin activity"/>
    <property type="evidence" value="ECO:0007669"/>
    <property type="project" value="UniProtKB-KW"/>
</dbReference>
<feature type="signal peptide" evidence="11">
    <location>
        <begin position="1"/>
        <end position="29"/>
    </location>
</feature>
<feature type="domain" description="Porin" evidence="12">
    <location>
        <begin position="16"/>
        <end position="333"/>
    </location>
</feature>
<keyword evidence="6 11" id="KW-0732">Signal</keyword>
<reference evidence="13" key="1">
    <citation type="submission" date="2005-08" db="EMBL/GenBank/DDBJ databases">
        <title>Complete sequence of Chromosome1 of Ralstonia eutropha JMP134.</title>
        <authorList>
            <person name="Copeland A."/>
            <person name="Lucas S."/>
            <person name="Lapidus A."/>
            <person name="Barry K."/>
            <person name="Detter J.C."/>
            <person name="Glavina T."/>
            <person name="Hammon N."/>
            <person name="Israni S."/>
            <person name="Pitluck S."/>
            <person name="Goltsman E."/>
            <person name="Martinez M."/>
            <person name="Schmutz J."/>
            <person name="Larimer F."/>
            <person name="Land M."/>
            <person name="Lykidis A."/>
            <person name="Richardson P."/>
        </authorList>
    </citation>
    <scope>NUCLEOTIDE SEQUENCE</scope>
    <source>
        <strain evidence="13">JMP134</strain>
    </source>
</reference>
<evidence type="ECO:0000256" key="2">
    <source>
        <dbReference type="ARBA" id="ARBA00011233"/>
    </source>
</evidence>
<feature type="chain" id="PRO_5004232792" evidence="11">
    <location>
        <begin position="30"/>
        <end position="363"/>
    </location>
</feature>
<evidence type="ECO:0000256" key="4">
    <source>
        <dbReference type="ARBA" id="ARBA00022452"/>
    </source>
</evidence>
<organism evidence="13">
    <name type="scientific">Cupriavidus pinatubonensis (strain JMP 134 / LMG 1197)</name>
    <name type="common">Cupriavidus necator (strain JMP 134)</name>
    <dbReference type="NCBI Taxonomy" id="264198"/>
    <lineage>
        <taxon>Bacteria</taxon>
        <taxon>Pseudomonadati</taxon>
        <taxon>Pseudomonadota</taxon>
        <taxon>Betaproteobacteria</taxon>
        <taxon>Burkholderiales</taxon>
        <taxon>Burkholderiaceae</taxon>
        <taxon>Cupriavidus</taxon>
    </lineage>
</organism>
<evidence type="ECO:0000256" key="9">
    <source>
        <dbReference type="ARBA" id="ARBA00023136"/>
    </source>
</evidence>
<evidence type="ECO:0000259" key="12">
    <source>
        <dbReference type="Pfam" id="PF13609"/>
    </source>
</evidence>
<dbReference type="eggNOG" id="COG3203">
    <property type="taxonomic scope" value="Bacteria"/>
</dbReference>
<dbReference type="PRINTS" id="PR00182">
    <property type="entry name" value="ECOLNEIPORIN"/>
</dbReference>
<dbReference type="STRING" id="264198.Reut_A1174"/>
<accession>Q472Y6</accession>
<keyword evidence="8" id="KW-0626">Porin</keyword>
<evidence type="ECO:0000313" key="13">
    <source>
        <dbReference type="EMBL" id="AAZ60547.1"/>
    </source>
</evidence>
<gene>
    <name evidence="13" type="ordered locus">Reut_A1174</name>
</gene>
<proteinExistence type="predicted"/>
<keyword evidence="9" id="KW-0472">Membrane</keyword>
<dbReference type="InterPro" id="IPR033900">
    <property type="entry name" value="Gram_neg_porin_domain"/>
</dbReference>
<keyword evidence="3" id="KW-0813">Transport</keyword>
<evidence type="ECO:0000256" key="10">
    <source>
        <dbReference type="ARBA" id="ARBA00023237"/>
    </source>
</evidence>
<dbReference type="EMBL" id="CP000090">
    <property type="protein sequence ID" value="AAZ60547.1"/>
    <property type="molecule type" value="Genomic_DNA"/>
</dbReference>
<dbReference type="CDD" id="cd00342">
    <property type="entry name" value="gram_neg_porins"/>
    <property type="match status" value="1"/>
</dbReference>
<keyword evidence="5" id="KW-0812">Transmembrane</keyword>
<dbReference type="PANTHER" id="PTHR34501">
    <property type="entry name" value="PROTEIN YDDL-RELATED"/>
    <property type="match status" value="1"/>
</dbReference>
<comment type="subcellular location">
    <subcellularLocation>
        <location evidence="1">Cell outer membrane</location>
        <topology evidence="1">Multi-pass membrane protein</topology>
    </subcellularLocation>
</comment>
<dbReference type="GO" id="GO:0034220">
    <property type="term" value="P:monoatomic ion transmembrane transport"/>
    <property type="evidence" value="ECO:0007669"/>
    <property type="project" value="InterPro"/>
</dbReference>